<dbReference type="Proteomes" id="UP000635902">
    <property type="component" value="Unassembled WGS sequence"/>
</dbReference>
<evidence type="ECO:0000259" key="8">
    <source>
        <dbReference type="Pfam" id="PF00108"/>
    </source>
</evidence>
<dbReference type="InterPro" id="IPR020613">
    <property type="entry name" value="Thiolase_CS"/>
</dbReference>
<feature type="domain" description="Thiolase C-terminal" evidence="9">
    <location>
        <begin position="275"/>
        <end position="394"/>
    </location>
</feature>
<evidence type="ECO:0000256" key="3">
    <source>
        <dbReference type="ARBA" id="ARBA00022679"/>
    </source>
</evidence>
<dbReference type="PROSITE" id="PS00098">
    <property type="entry name" value="THIOLASE_1"/>
    <property type="match status" value="1"/>
</dbReference>
<dbReference type="PANTHER" id="PTHR18919">
    <property type="entry name" value="ACETYL-COA C-ACYLTRANSFERASE"/>
    <property type="match status" value="1"/>
</dbReference>
<dbReference type="Pfam" id="PF00108">
    <property type="entry name" value="Thiolase_N"/>
    <property type="match status" value="1"/>
</dbReference>
<dbReference type="InterPro" id="IPR016039">
    <property type="entry name" value="Thiolase-like"/>
</dbReference>
<dbReference type="PANTHER" id="PTHR18919:SF107">
    <property type="entry name" value="ACETYL-COA ACETYLTRANSFERASE, CYTOSOLIC"/>
    <property type="match status" value="1"/>
</dbReference>
<comment type="similarity">
    <text evidence="1 7">Belongs to the thiolase-like superfamily. Thiolase family.</text>
</comment>
<dbReference type="InterPro" id="IPR020617">
    <property type="entry name" value="Thiolase_C"/>
</dbReference>
<evidence type="ECO:0000256" key="2">
    <source>
        <dbReference type="ARBA" id="ARBA00012705"/>
    </source>
</evidence>
<evidence type="ECO:0000313" key="10">
    <source>
        <dbReference type="EMBL" id="MBF4553078.1"/>
    </source>
</evidence>
<dbReference type="NCBIfam" id="TIGR01930">
    <property type="entry name" value="AcCoA-C-Actrans"/>
    <property type="match status" value="1"/>
</dbReference>
<sequence length="396" mass="40624">MTEAKPQDVVIVGAARTPQGRLLGSLSSLSAVDLGAHVIKNALERAKVATDTVDYVLMGQVVQAGSGQNPAKQAAVQAGVPISVPALTINKVCLSGLDAIINASRLIRLGDAEVVVAGGQESMSNAPHVASGVRAGKGFGSLNLTDTLERDGLTDPINGTSMGFETDGHAAEAGLTREEQDEISAQSHQRAEAATKEGIFAEEIAPVEVKTRKETITVDTDEGIRPGTTVEGLSKLRPAFVKDGTVTAASSSQITDGAAAVVLTSRQYAEDNGLEILATLGEYGQTAGPDTSLISQPSQAITAALEKSGWSVEDLDFVEINEAFAAVVAQSAKDLGYPLEKTNLHGGGISLGHPIGASGARLVVHAAYELARRNGGKTAVSLCGGGGQGDALLLWA</sequence>
<dbReference type="RefSeq" id="WP_194555925.1">
    <property type="nucleotide sequence ID" value="NZ_JADKMY010000001.1"/>
</dbReference>
<dbReference type="SUPFAM" id="SSF53901">
    <property type="entry name" value="Thiolase-like"/>
    <property type="match status" value="2"/>
</dbReference>
<reference evidence="10 11" key="1">
    <citation type="submission" date="2020-10" db="EMBL/GenBank/DDBJ databases">
        <title>Novel species in genus Corynebacterium.</title>
        <authorList>
            <person name="Zhang G."/>
        </authorList>
    </citation>
    <scope>NUCLEOTIDE SEQUENCE [LARGE SCALE GENOMIC DNA]</scope>
    <source>
        <strain evidence="10 11">DSM 45110</strain>
    </source>
</reference>
<comment type="caution">
    <text evidence="10">The sequence shown here is derived from an EMBL/GenBank/DDBJ whole genome shotgun (WGS) entry which is preliminary data.</text>
</comment>
<accession>A0ABR9ZI16</accession>
<dbReference type="PROSITE" id="PS00737">
    <property type="entry name" value="THIOLASE_2"/>
    <property type="match status" value="1"/>
</dbReference>
<protein>
    <recommendedName>
        <fullName evidence="6">Probable acetyl-CoA acetyltransferase</fullName>
        <ecNumber evidence="2">2.3.1.9</ecNumber>
    </recommendedName>
    <alternativeName>
        <fullName evidence="5">Acetoacetyl-CoA thiolase</fullName>
    </alternativeName>
</protein>
<dbReference type="InterPro" id="IPR020616">
    <property type="entry name" value="Thiolase_N"/>
</dbReference>
<dbReference type="InterPro" id="IPR002155">
    <property type="entry name" value="Thiolase"/>
</dbReference>
<name>A0ABR9ZI16_9CORY</name>
<evidence type="ECO:0000256" key="6">
    <source>
        <dbReference type="ARBA" id="ARBA00040529"/>
    </source>
</evidence>
<evidence type="ECO:0000313" key="11">
    <source>
        <dbReference type="Proteomes" id="UP000635902"/>
    </source>
</evidence>
<evidence type="ECO:0000256" key="1">
    <source>
        <dbReference type="ARBA" id="ARBA00010982"/>
    </source>
</evidence>
<keyword evidence="11" id="KW-1185">Reference proteome</keyword>
<evidence type="ECO:0000259" key="9">
    <source>
        <dbReference type="Pfam" id="PF02803"/>
    </source>
</evidence>
<dbReference type="Gene3D" id="3.40.47.10">
    <property type="match status" value="2"/>
</dbReference>
<gene>
    <name evidence="10" type="ORF">IRY30_03140</name>
</gene>
<dbReference type="CDD" id="cd00751">
    <property type="entry name" value="thiolase"/>
    <property type="match status" value="1"/>
</dbReference>
<dbReference type="EMBL" id="JADKMY010000001">
    <property type="protein sequence ID" value="MBF4553078.1"/>
    <property type="molecule type" value="Genomic_DNA"/>
</dbReference>
<keyword evidence="4 7" id="KW-0012">Acyltransferase</keyword>
<organism evidence="10 11">
    <name type="scientific">Corynebacterium suicordis DSM 45110</name>
    <dbReference type="NCBI Taxonomy" id="1121369"/>
    <lineage>
        <taxon>Bacteria</taxon>
        <taxon>Bacillati</taxon>
        <taxon>Actinomycetota</taxon>
        <taxon>Actinomycetes</taxon>
        <taxon>Mycobacteriales</taxon>
        <taxon>Corynebacteriaceae</taxon>
        <taxon>Corynebacterium</taxon>
    </lineage>
</organism>
<evidence type="ECO:0000256" key="4">
    <source>
        <dbReference type="ARBA" id="ARBA00023315"/>
    </source>
</evidence>
<dbReference type="EC" id="2.3.1.9" evidence="2"/>
<dbReference type="InterPro" id="IPR020615">
    <property type="entry name" value="Thiolase_acyl_enz_int_AS"/>
</dbReference>
<keyword evidence="3 7" id="KW-0808">Transferase</keyword>
<proteinExistence type="inferred from homology"/>
<dbReference type="Pfam" id="PF02803">
    <property type="entry name" value="Thiolase_C"/>
    <property type="match status" value="1"/>
</dbReference>
<dbReference type="PIRSF" id="PIRSF000429">
    <property type="entry name" value="Ac-CoA_Ac_transf"/>
    <property type="match status" value="1"/>
</dbReference>
<feature type="domain" description="Thiolase N-terminal" evidence="8">
    <location>
        <begin position="9"/>
        <end position="266"/>
    </location>
</feature>
<evidence type="ECO:0000256" key="5">
    <source>
        <dbReference type="ARBA" id="ARBA00030755"/>
    </source>
</evidence>
<evidence type="ECO:0000256" key="7">
    <source>
        <dbReference type="RuleBase" id="RU003557"/>
    </source>
</evidence>